<sequence>MEQQTKVHAVTAAAAAAAAQGSGRHGVVDLTPHSSAAVPATSATGQGGAAAAAPTGGGEANGAPENGIEKKAKPMTRKTPVPLWKARDILLQAVSDSGGESEFLQAHSALSSIYRGMGRERRSPPVSGDDVGDDVEHVFSIRLEVLVDTEELGQNEQDAPLAWFGAQPPPRSTRCSPPSRSPEFLEDDPTLPRSFLRSPPPSSISVSRGDSDEGREACDGGGGGGGGKGRLGFGGDEAGAAAAAGIAAAGVGAAHVLTGPGRLEDGAWGEASSGCPGMRYYGGARFEPLSRKRRSSGGAVAAASRGDGGSSEGGVSEAGDMGEPSPCWRAYGGHWLVLPQVELSSVAAAAQAGGGRPAAVLAVNLRWTGADGSTAPAVASTGNTSAVRSGKDGVEGERKADIGGEESTAAGSGASDVGAPAPAPPEASSTATAASKGPVTAAIGAVGGYGCERDRQRSGSGAVAAAGKGGRQPGGQDGRGGGGGLAAARARAARTLSRIACRFARPGTEAELPLPLTAGEDGDPVTNTEGPEYRRWERGIERALDDMDKERYCKVVLARTARLRFAGPLSPPNVLARFRGHYGFLFCLQPDASTAFLGCTPERLFLSKGSTVVTEALAGTRGRGDTTTEDERLGEELMDSEKFRGGGGGLRVVLALVDVRENAITADYVSAALRKAGAVKLNCSEPSLKRLTHVQHICRRITATLAPGTDNDCSEGGFCRDDAEGGGQGRGAGGAGRSLLREMHPTPAVCGTPRDVTYSVIGEVEGFDRGFYAGPVGYISAGASEFGVAIRSALVTDSWSSPEGFSRRGGVLGSAGGPAARGVGGGSEMTLFAGAGIVPGSVALLEWAETGVKMKNFLSLFPARPVRGLREMPNVNSLWGALVVEELVRLGVRHFCVCPGSRSAPLAVAIARHPSAVSISHHDERGAGFYAVGFARAGPGRGGGAHSSSTSDKAGGGGGGGVGSGALGMCAVVTSSGTAVANLLPAAAEADAAGLSMLLLTADRPPELRGCGSNQTIDQARCCMVNLLGSRARLSLDVQCPTDEVSAACLLSDIDHAVSRALGGGGGGGVPGPVHLNFMFRENLAPVEGAVRDAGVPGLSSAWSDRCLDSPRMARWEAGIEPFTTTAGGGGGLGRRGEGLQQVVDRLLCARRGILIVGSLIGPEERADVRHLAVTLRWPVYADVTSGLRCWSAEMGLGVGRLDQLLQDDAVKEAIAPDAVLQVGSPLTSKRVQKFISEPAATLTAPVSVICSPLVAWHDPGRGFTTRLASSTRDLAAAVDAGVSSSGVAIGGSELLALVDVSNAVERAQTRAIACAAAGPIEDEAGSSSLSRQPSSPPRVAKGVAAGGGEGSEGGDCYDGVNDTSEGGRRPPAQQHQQHQQHQRQQRQQQPQPLTEPFVAWCVSRHIDPAAGLFLSASMPCRDVEVFADSGLGDLDGRGEEDRGSGGRRLSDVASNRGASGIDGVFSSAMGYAAGLRSAATLLIGDMATLHDLGSLHALKGLDAAGSCSVTMVCVNNGGGGIFSFLPIADARHGDAFSPLFDTPHSVDFEGVCLSMGLEYRRATTAREFRSAYLESQGVLGGGGGEGAGTRRRRRHFFIEAVTCREENLPVHRSLGGIGRAAALDHLLRGVRLGWEFTPAPVARTWPPSPAGVSNGSLGRGRGGGDKKKPTLLLLHGFMGSKEDWRGDFAELAAAEGHAVLNVELPGHGGGSGGGSNSDGKSTTAAAGGGQRGDDVLRTVGGECDGGIVEEGGGGGGFPGVPNGDVATDDNPRGGGGTERSGERSGVSGAAATTTAQNGGGGNLVGSAPAQRDEQPRGSSSCAAGWDNESNDDGVVPSWGLGGVFLAAEAVGAVCDAVGAGPYVMVGYSMGGRVALALAARRPRVMEGGGGLVLVSSSPGLASSSAARLSRWACDRALASRIAALGRRPTASSVAGVNVRERPAEEEARAFLDRWYAAPLWGDVRHRRPSAYSAMIDRRLSNLGFDPSHRGRDDKPGAPREVIKSDSHGGKKAILNNSSTGLRRDSGLGNGRGEGNSSEAGLRTCSGRGLRSESGDRDGKKDREGICLVPTGRDGGAGGSRSLKARELARSCLALSVARQANLWPLLRQLSDKKNTDKMGGGGGAGDKNSVLPVVYVAGELDPRYGGRCGAVGGSGTSGGGGGVHGEPQVGSANAANGTTPPPSFPSEQGGAAGGGGCGADISGVVKGTSVTEVGRVAGAGAGCAALASAAVVPGARTVAQAVEELSLCKLTERRGVLVRLEALLPQSPETGVGREQEEGRRVWGVGEVTPLPADGGSGSGDGRTPKEVGPPPPPSAAAAAAAAVTTPPVGSSATAAATTTTTSATATATHPEGSSAETTTATSTTRSSPSRLLPTVRCGIEMAVVHLVARAAGVSVGAAVSAASGLPCRGAVEINGLATRGEGVATGGSTEAGPRVLKVKVGGIAGPSEDAAGGVAGVTGGGEGVEGVDLSLVEYIEEPLREPRSLGKFWERSGGIVPYALDESLAMGREKFTDKLEGCAAFVVKVSVVGGLSRSARLCGLARRLGAEAVLSSAFETGVGLAHASILASCFTTPGVAHGLSTYSRLQGDVATPGFASTVSGGKVDTLACEELLDRVAMRWDGAGV</sequence>
<keyword evidence="6" id="KW-0456">Lyase</keyword>
<evidence type="ECO:0000256" key="7">
    <source>
        <dbReference type="SAM" id="MobiDB-lite"/>
    </source>
</evidence>
<feature type="compositionally biased region" description="Low complexity" evidence="7">
    <location>
        <begin position="296"/>
        <end position="305"/>
    </location>
</feature>
<dbReference type="InterPro" id="IPR004433">
    <property type="entry name" value="MenaQ_synth_MenD"/>
</dbReference>
<evidence type="ECO:0000259" key="11">
    <source>
        <dbReference type="Pfam" id="PF16582"/>
    </source>
</evidence>
<dbReference type="GO" id="GO:0016829">
    <property type="term" value="F:lyase activity"/>
    <property type="evidence" value="ECO:0007669"/>
    <property type="project" value="UniProtKB-KW"/>
</dbReference>
<feature type="compositionally biased region" description="Low complexity" evidence="7">
    <location>
        <begin position="2317"/>
        <end position="2372"/>
    </location>
</feature>
<feature type="region of interest" description="Disordered" evidence="7">
    <location>
        <begin position="1703"/>
        <end position="1830"/>
    </location>
</feature>
<keyword evidence="12" id="KW-0413">Isomerase</keyword>
<feature type="region of interest" description="Disordered" evidence="7">
    <location>
        <begin position="1323"/>
        <end position="1393"/>
    </location>
</feature>
<dbReference type="EMBL" id="FN648596">
    <property type="protein sequence ID" value="CBN77562.1"/>
    <property type="molecule type" value="Genomic_DNA"/>
</dbReference>
<evidence type="ECO:0000256" key="2">
    <source>
        <dbReference type="ARBA" id="ARBA00022723"/>
    </source>
</evidence>
<dbReference type="Proteomes" id="UP000002630">
    <property type="component" value="Linkage Group LG03"/>
</dbReference>
<feature type="region of interest" description="Disordered" evidence="7">
    <location>
        <begin position="1430"/>
        <end position="1454"/>
    </location>
</feature>
<dbReference type="GO" id="GO:0046872">
    <property type="term" value="F:metal ion binding"/>
    <property type="evidence" value="ECO:0007669"/>
    <property type="project" value="UniProtKB-KW"/>
</dbReference>
<feature type="compositionally biased region" description="Gly residues" evidence="7">
    <location>
        <begin position="1707"/>
        <end position="1717"/>
    </location>
</feature>
<feature type="compositionally biased region" description="Basic and acidic residues" evidence="7">
    <location>
        <begin position="2050"/>
        <end position="2065"/>
    </location>
</feature>
<feature type="region of interest" description="Disordered" evidence="7">
    <location>
        <begin position="1646"/>
        <end position="1667"/>
    </location>
</feature>
<keyword evidence="2" id="KW-0479">Metal-binding</keyword>
<dbReference type="Gene3D" id="3.20.20.120">
    <property type="entry name" value="Enolase-like C-terminal domain"/>
    <property type="match status" value="1"/>
</dbReference>
<feature type="domain" description="Chorismate-utilising enzyme C-terminal" evidence="8">
    <location>
        <begin position="738"/>
        <end position="853"/>
    </location>
</feature>
<dbReference type="CDD" id="cd02009">
    <property type="entry name" value="TPP_SHCHC_synthase"/>
    <property type="match status" value="1"/>
</dbReference>
<dbReference type="Pfam" id="PF02776">
    <property type="entry name" value="TPP_enzyme_N"/>
    <property type="match status" value="1"/>
</dbReference>
<feature type="compositionally biased region" description="Low complexity" evidence="7">
    <location>
        <begin position="1784"/>
        <end position="1797"/>
    </location>
</feature>
<dbReference type="SUPFAM" id="SSF53474">
    <property type="entry name" value="alpha/beta-Hydrolases"/>
    <property type="match status" value="1"/>
</dbReference>
<evidence type="ECO:0000259" key="8">
    <source>
        <dbReference type="Pfam" id="PF00425"/>
    </source>
</evidence>
<dbReference type="SUPFAM" id="SSF56322">
    <property type="entry name" value="ADC synthase"/>
    <property type="match status" value="1"/>
</dbReference>
<keyword evidence="3" id="KW-0460">Magnesium</keyword>
<feature type="compositionally biased region" description="Basic and acidic residues" evidence="7">
    <location>
        <begin position="209"/>
        <end position="218"/>
    </location>
</feature>
<evidence type="ECO:0000313" key="12">
    <source>
        <dbReference type="EMBL" id="CBN77562.1"/>
    </source>
</evidence>
<evidence type="ECO:0000256" key="1">
    <source>
        <dbReference type="ARBA" id="ARBA00022679"/>
    </source>
</evidence>
<dbReference type="OrthoDB" id="207049at2759"/>
<feature type="domain" description="AB hydrolase-1" evidence="9">
    <location>
        <begin position="1670"/>
        <end position="1958"/>
    </location>
</feature>
<feature type="compositionally biased region" description="Low complexity" evidence="7">
    <location>
        <begin position="172"/>
        <end position="182"/>
    </location>
</feature>
<feature type="region of interest" description="Disordered" evidence="7">
    <location>
        <begin position="1"/>
        <end position="78"/>
    </location>
</feature>
<dbReference type="eggNOG" id="KOG2382">
    <property type="taxonomic scope" value="Eukaryota"/>
</dbReference>
<feature type="region of interest" description="Disordered" evidence="7">
    <location>
        <begin position="159"/>
        <end position="225"/>
    </location>
</feature>
<keyword evidence="4" id="KW-0786">Thiamine pyrophosphate</keyword>
<dbReference type="GO" id="GO:0009234">
    <property type="term" value="P:menaquinone biosynthetic process"/>
    <property type="evidence" value="ECO:0007669"/>
    <property type="project" value="InterPro"/>
</dbReference>
<keyword evidence="5" id="KW-0464">Manganese</keyword>
<dbReference type="InterPro" id="IPR029061">
    <property type="entry name" value="THDP-binding"/>
</dbReference>
<name>D8LMF2_ECTSI</name>
<evidence type="ECO:0000259" key="9">
    <source>
        <dbReference type="Pfam" id="PF00561"/>
    </source>
</evidence>
<dbReference type="Gene3D" id="3.40.50.1820">
    <property type="entry name" value="alpha/beta hydrolase"/>
    <property type="match status" value="2"/>
</dbReference>
<dbReference type="PANTHER" id="PTHR42916:SF1">
    <property type="entry name" value="PROTEIN PHYLLO, CHLOROPLASTIC"/>
    <property type="match status" value="1"/>
</dbReference>
<dbReference type="InterPro" id="IPR029058">
    <property type="entry name" value="AB_hydrolase_fold"/>
</dbReference>
<feature type="compositionally biased region" description="Gly residues" evidence="7">
    <location>
        <begin position="1743"/>
        <end position="1759"/>
    </location>
</feature>
<feature type="region of interest" description="Disordered" evidence="7">
    <location>
        <begin position="452"/>
        <end position="486"/>
    </location>
</feature>
<feature type="compositionally biased region" description="Gly residues" evidence="7">
    <location>
        <begin position="1345"/>
        <end position="1354"/>
    </location>
</feature>
<feature type="compositionally biased region" description="Basic and acidic residues" evidence="7">
    <location>
        <begin position="1435"/>
        <end position="1451"/>
    </location>
</feature>
<dbReference type="PANTHER" id="PTHR42916">
    <property type="entry name" value="2-SUCCINYL-5-ENOLPYRUVYL-6-HYDROXY-3-CYCLOHEXENE-1-CARBOXYLATE SYNTHASE"/>
    <property type="match status" value="1"/>
</dbReference>
<feature type="compositionally biased region" description="Basic and acidic residues" evidence="7">
    <location>
        <begin position="389"/>
        <end position="402"/>
    </location>
</feature>
<dbReference type="InterPro" id="IPR005801">
    <property type="entry name" value="ADC_synthase"/>
</dbReference>
<evidence type="ECO:0000256" key="6">
    <source>
        <dbReference type="ARBA" id="ARBA00023239"/>
    </source>
</evidence>
<feature type="compositionally biased region" description="Gly residues" evidence="7">
    <location>
        <begin position="467"/>
        <end position="485"/>
    </location>
</feature>
<accession>D8LMF2</accession>
<dbReference type="Pfam" id="PF16582">
    <property type="entry name" value="TPP_enzyme_M_2"/>
    <property type="match status" value="1"/>
</dbReference>
<evidence type="ECO:0000259" key="10">
    <source>
        <dbReference type="Pfam" id="PF02776"/>
    </source>
</evidence>
<dbReference type="Gene3D" id="3.60.120.10">
    <property type="entry name" value="Anthranilate synthase"/>
    <property type="match status" value="1"/>
</dbReference>
<dbReference type="InParanoid" id="D8LMF2"/>
<dbReference type="GO" id="GO:0008909">
    <property type="term" value="F:isochorismate synthase activity"/>
    <property type="evidence" value="ECO:0007669"/>
    <property type="project" value="UniProtKB-EC"/>
</dbReference>
<protein>
    <submittedName>
        <fullName evidence="12">Similar to Isochorismate Synthase</fullName>
        <ecNumber evidence="12">5.4.4.2</ecNumber>
    </submittedName>
</protein>
<dbReference type="Gene3D" id="3.40.50.1220">
    <property type="entry name" value="TPP-binding domain"/>
    <property type="match status" value="1"/>
</dbReference>
<dbReference type="SUPFAM" id="SSF52518">
    <property type="entry name" value="Thiamin diphosphate-binding fold (THDP-binding)"/>
    <property type="match status" value="2"/>
</dbReference>
<evidence type="ECO:0000256" key="5">
    <source>
        <dbReference type="ARBA" id="ARBA00023211"/>
    </source>
</evidence>
<dbReference type="InterPro" id="IPR036849">
    <property type="entry name" value="Enolase-like_C_sf"/>
</dbReference>
<dbReference type="HAMAP" id="MF_01659">
    <property type="entry name" value="MenD"/>
    <property type="match status" value="1"/>
</dbReference>
<feature type="compositionally biased region" description="Low complexity" evidence="7">
    <location>
        <begin position="191"/>
        <end position="207"/>
    </location>
</feature>
<feature type="region of interest" description="Disordered" evidence="7">
    <location>
        <begin position="2270"/>
        <end position="2372"/>
    </location>
</feature>
<feature type="region of interest" description="Disordered" evidence="7">
    <location>
        <begin position="512"/>
        <end position="531"/>
    </location>
</feature>
<reference evidence="12 13" key="1">
    <citation type="journal article" date="2010" name="Nature">
        <title>The Ectocarpus genome and the independent evolution of multicellularity in brown algae.</title>
        <authorList>
            <person name="Cock J.M."/>
            <person name="Sterck L."/>
            <person name="Rouze P."/>
            <person name="Scornet D."/>
            <person name="Allen A.E."/>
            <person name="Amoutzias G."/>
            <person name="Anthouard V."/>
            <person name="Artiguenave F."/>
            <person name="Aury J.M."/>
            <person name="Badger J.H."/>
            <person name="Beszteri B."/>
            <person name="Billiau K."/>
            <person name="Bonnet E."/>
            <person name="Bothwell J.H."/>
            <person name="Bowler C."/>
            <person name="Boyen C."/>
            <person name="Brownlee C."/>
            <person name="Carrano C.J."/>
            <person name="Charrier B."/>
            <person name="Cho G.Y."/>
            <person name="Coelho S.M."/>
            <person name="Collen J."/>
            <person name="Corre E."/>
            <person name="Da Silva C."/>
            <person name="Delage L."/>
            <person name="Delaroque N."/>
            <person name="Dittami S.M."/>
            <person name="Doulbeau S."/>
            <person name="Elias M."/>
            <person name="Farnham G."/>
            <person name="Gachon C.M."/>
            <person name="Gschloessl B."/>
            <person name="Heesch S."/>
            <person name="Jabbari K."/>
            <person name="Jubin C."/>
            <person name="Kawai H."/>
            <person name="Kimura K."/>
            <person name="Kloareg B."/>
            <person name="Kupper F.C."/>
            <person name="Lang D."/>
            <person name="Le Bail A."/>
            <person name="Leblanc C."/>
            <person name="Lerouge P."/>
            <person name="Lohr M."/>
            <person name="Lopez P.J."/>
            <person name="Martens C."/>
            <person name="Maumus F."/>
            <person name="Michel G."/>
            <person name="Miranda-Saavedra D."/>
            <person name="Morales J."/>
            <person name="Moreau H."/>
            <person name="Motomura T."/>
            <person name="Nagasato C."/>
            <person name="Napoli C.A."/>
            <person name="Nelson D.R."/>
            <person name="Nyvall-Collen P."/>
            <person name="Peters A.F."/>
            <person name="Pommier C."/>
            <person name="Potin P."/>
            <person name="Poulain J."/>
            <person name="Quesneville H."/>
            <person name="Read B."/>
            <person name="Rensing S.A."/>
            <person name="Ritter A."/>
            <person name="Rousvoal S."/>
            <person name="Samanta M."/>
            <person name="Samson G."/>
            <person name="Schroeder D.C."/>
            <person name="Segurens B."/>
            <person name="Strittmatter M."/>
            <person name="Tonon T."/>
            <person name="Tregear J.W."/>
            <person name="Valentin K."/>
            <person name="von Dassow P."/>
            <person name="Yamagishi T."/>
            <person name="Van de Peer Y."/>
            <person name="Wincker P."/>
        </authorList>
    </citation>
    <scope>NUCLEOTIDE SEQUENCE [LARGE SCALE GENOMIC DNA]</scope>
    <source>
        <strain evidence="13">Ec32 / CCAP1310/4</strain>
    </source>
</reference>
<feature type="compositionally biased region" description="Low complexity" evidence="7">
    <location>
        <begin position="426"/>
        <end position="435"/>
    </location>
</feature>
<gene>
    <name evidence="12" type="primary">ICS</name>
    <name evidence="12" type="ORF">Esi_0004_0152</name>
</gene>
<feature type="compositionally biased region" description="Low complexity" evidence="7">
    <location>
        <begin position="405"/>
        <end position="415"/>
    </location>
</feature>
<feature type="region of interest" description="Disordered" evidence="7">
    <location>
        <begin position="372"/>
        <end position="435"/>
    </location>
</feature>
<dbReference type="STRING" id="2880.D8LMF2"/>
<dbReference type="InterPro" id="IPR015890">
    <property type="entry name" value="Chorismate_C"/>
</dbReference>
<feature type="region of interest" description="Disordered" evidence="7">
    <location>
        <begin position="2157"/>
        <end position="2196"/>
    </location>
</feature>
<dbReference type="Gene3D" id="3.40.50.970">
    <property type="match status" value="2"/>
</dbReference>
<dbReference type="InterPro" id="IPR012001">
    <property type="entry name" value="Thiamin_PyroP_enz_TPP-bd_dom"/>
</dbReference>
<keyword evidence="13" id="KW-1185">Reference proteome</keyword>
<dbReference type="Pfam" id="PF00561">
    <property type="entry name" value="Abhydrolase_1"/>
    <property type="match status" value="1"/>
</dbReference>
<evidence type="ECO:0000313" key="13">
    <source>
        <dbReference type="Proteomes" id="UP000002630"/>
    </source>
</evidence>
<feature type="domain" description="Menaquinone biosynthesis protein MenD middle" evidence="11">
    <location>
        <begin position="1149"/>
        <end position="1238"/>
    </location>
</feature>
<organism evidence="12 13">
    <name type="scientific">Ectocarpus siliculosus</name>
    <name type="common">Brown alga</name>
    <name type="synonym">Conferva siliculosa</name>
    <dbReference type="NCBI Taxonomy" id="2880"/>
    <lineage>
        <taxon>Eukaryota</taxon>
        <taxon>Sar</taxon>
        <taxon>Stramenopiles</taxon>
        <taxon>Ochrophyta</taxon>
        <taxon>PX clade</taxon>
        <taxon>Phaeophyceae</taxon>
        <taxon>Ectocarpales</taxon>
        <taxon>Ectocarpaceae</taxon>
        <taxon>Ectocarpus</taxon>
    </lineage>
</organism>
<evidence type="ECO:0000256" key="3">
    <source>
        <dbReference type="ARBA" id="ARBA00022842"/>
    </source>
</evidence>
<dbReference type="GO" id="GO:0070204">
    <property type="term" value="F:2-succinyl-5-enolpyruvyl-6-hydroxy-3-cyclohexene-1-carboxylic-acid synthase activity"/>
    <property type="evidence" value="ECO:0007669"/>
    <property type="project" value="InterPro"/>
</dbReference>
<feature type="compositionally biased region" description="Basic and acidic residues" evidence="7">
    <location>
        <begin position="2273"/>
        <end position="2282"/>
    </location>
</feature>
<dbReference type="SUPFAM" id="SSF51604">
    <property type="entry name" value="Enolase C-terminal domain-like"/>
    <property type="match status" value="1"/>
</dbReference>
<dbReference type="OMA" id="ERGAGFY"/>
<dbReference type="EMBL" id="FN649728">
    <property type="protein sequence ID" value="CBN77562.1"/>
    <property type="molecule type" value="Genomic_DNA"/>
</dbReference>
<feature type="compositionally biased region" description="Basic and acidic residues" evidence="7">
    <location>
        <begin position="1987"/>
        <end position="2009"/>
    </location>
</feature>
<dbReference type="InterPro" id="IPR032264">
    <property type="entry name" value="MenD_middle"/>
</dbReference>
<evidence type="ECO:0000256" key="4">
    <source>
        <dbReference type="ARBA" id="ARBA00023052"/>
    </source>
</evidence>
<proteinExistence type="inferred from homology"/>
<dbReference type="eggNOG" id="KOG1223">
    <property type="taxonomic scope" value="Eukaryota"/>
</dbReference>
<keyword evidence="1" id="KW-0808">Transferase</keyword>
<dbReference type="GO" id="GO:0030976">
    <property type="term" value="F:thiamine pyrophosphate binding"/>
    <property type="evidence" value="ECO:0007669"/>
    <property type="project" value="InterPro"/>
</dbReference>
<feature type="domain" description="Chorismate-utilising enzyme C-terminal" evidence="8">
    <location>
        <begin position="534"/>
        <end position="709"/>
    </location>
</feature>
<feature type="region of interest" description="Disordered" evidence="7">
    <location>
        <begin position="292"/>
        <end position="321"/>
    </location>
</feature>
<dbReference type="EC" id="5.4.4.2" evidence="12"/>
<dbReference type="Pfam" id="PF00425">
    <property type="entry name" value="Chorismate_bind"/>
    <property type="match status" value="2"/>
</dbReference>
<feature type="region of interest" description="Disordered" evidence="7">
    <location>
        <begin position="1983"/>
        <end position="2081"/>
    </location>
</feature>
<dbReference type="InterPro" id="IPR000073">
    <property type="entry name" value="AB_hydrolase_1"/>
</dbReference>
<feature type="domain" description="Thiamine pyrophosphate enzyme N-terminal TPP-binding" evidence="10">
    <location>
        <begin position="881"/>
        <end position="1020"/>
    </location>
</feature>